<sequence>MPLIVGNALCGVPWIGAVFWNATEGVPYRGQKFLIVLSKISRVRDYNKDYQKPNNPLTDGATRIIAISNSIHRRDSILLLSAPISALIS</sequence>
<dbReference type="EMBL" id="CAADGD010000015">
    <property type="protein sequence ID" value="VFK69516.1"/>
    <property type="molecule type" value="Genomic_DNA"/>
</dbReference>
<evidence type="ECO:0000313" key="1">
    <source>
        <dbReference type="EMBL" id="VFK60932.1"/>
    </source>
</evidence>
<name>A0A451A4K1_9GAMM</name>
<proteinExistence type="predicted"/>
<organism evidence="1">
    <name type="scientific">Candidatus Kentrum sp. UNK</name>
    <dbReference type="NCBI Taxonomy" id="2126344"/>
    <lineage>
        <taxon>Bacteria</taxon>
        <taxon>Pseudomonadati</taxon>
        <taxon>Pseudomonadota</taxon>
        <taxon>Gammaproteobacteria</taxon>
        <taxon>Candidatus Kentrum</taxon>
    </lineage>
</organism>
<reference evidence="1" key="1">
    <citation type="submission" date="2019-02" db="EMBL/GenBank/DDBJ databases">
        <authorList>
            <person name="Gruber-Vodicka R. H."/>
            <person name="Seah K. B. B."/>
        </authorList>
    </citation>
    <scope>NUCLEOTIDE SEQUENCE</scope>
    <source>
        <strain evidence="2">BECK_BY19</strain>
        <strain evidence="1">BECK_BY8</strain>
    </source>
</reference>
<dbReference type="AlphaFoldDB" id="A0A451A4K1"/>
<protein>
    <submittedName>
        <fullName evidence="1">Uncharacterized protein</fullName>
    </submittedName>
</protein>
<gene>
    <name evidence="1" type="ORF">BECKUNK1418G_GA0071005_101430</name>
    <name evidence="2" type="ORF">BECKUNK1418H_GA0071006_101515</name>
</gene>
<accession>A0A451A4K1</accession>
<dbReference type="EMBL" id="CAADFZ010000014">
    <property type="protein sequence ID" value="VFK60932.1"/>
    <property type="molecule type" value="Genomic_DNA"/>
</dbReference>
<evidence type="ECO:0000313" key="2">
    <source>
        <dbReference type="EMBL" id="VFK69516.1"/>
    </source>
</evidence>